<keyword evidence="11" id="KW-1133">Transmembrane helix</keyword>
<protein>
    <recommendedName>
        <fullName evidence="3">histidine kinase</fullName>
        <ecNumber evidence="3">2.7.13.3</ecNumber>
    </recommendedName>
</protein>
<evidence type="ECO:0000259" key="19">
    <source>
        <dbReference type="PROSITE" id="PS50110"/>
    </source>
</evidence>
<dbReference type="InterPro" id="IPR003661">
    <property type="entry name" value="HisK_dim/P_dom"/>
</dbReference>
<dbReference type="InterPro" id="IPR008207">
    <property type="entry name" value="Sig_transdc_His_kin_Hpt_dom"/>
</dbReference>
<dbReference type="CDD" id="cd00130">
    <property type="entry name" value="PAS"/>
    <property type="match status" value="1"/>
</dbReference>
<evidence type="ECO:0000256" key="7">
    <source>
        <dbReference type="ARBA" id="ARBA00022692"/>
    </source>
</evidence>
<feature type="domain" description="HPt" evidence="22">
    <location>
        <begin position="837"/>
        <end position="926"/>
    </location>
</feature>
<keyword evidence="17" id="KW-0175">Coiled coil</keyword>
<dbReference type="PROSITE" id="PS50894">
    <property type="entry name" value="HPT"/>
    <property type="match status" value="1"/>
</dbReference>
<dbReference type="SMART" id="SM00388">
    <property type="entry name" value="HisKA"/>
    <property type="match status" value="1"/>
</dbReference>
<dbReference type="InterPro" id="IPR036890">
    <property type="entry name" value="HATPase_C_sf"/>
</dbReference>
<dbReference type="SUPFAM" id="SSF55874">
    <property type="entry name" value="ATPase domain of HSP90 chaperone/DNA topoisomerase II/histidine kinase"/>
    <property type="match status" value="1"/>
</dbReference>
<dbReference type="PRINTS" id="PR00344">
    <property type="entry name" value="BCTRLSENSOR"/>
</dbReference>
<name>A0A370DVD2_9GAMM</name>
<keyword evidence="8" id="KW-0547">Nucleotide-binding</keyword>
<dbReference type="FunFam" id="1.10.287.130:FF:000038">
    <property type="entry name" value="Sensory transduction histidine kinase"/>
    <property type="match status" value="1"/>
</dbReference>
<dbReference type="PROSITE" id="PS50112">
    <property type="entry name" value="PAS"/>
    <property type="match status" value="1"/>
</dbReference>
<sequence>MHPLLTRQLKRLFGISDEPKLTAALLELRRLANSDGLQEEARNLLGGLDRLLGQIDNTYQQHEADITLRDQSLEISNEEILQANEKLRRKERRQHAIIESLRHTANELLRSTHLPELSDDETSLEKLSLLMSDLVKERQQVQNKLERTLSELERQKSAIDQHAIVSITDTSGKVTYANEGFCRVSGFQRHELIGKKHPQFDQTDQSAAIIKNIWSTIRRGHTWKGEFANRNKTGTPYWLDATIVPFLDSQGEAFQYIIICTDITERRIFQEQLKDAIHRAESANKAKSEFLANMSHEIRTPMNAIIGLSHLAIEGKTDQRQHEYLSKIQSSAKTLLSIINDILDFSKIEAGEMTLETVDFSLSELLEQVCTIFCFSAEKKSLEVVYSIAPDLPDRYFGDPLRLGQVLTNLASNAVKFTEQGEIVISVTAEESQQGKIRLRFDVSDTGIGLSEDKLAVLFDSFSQADSSTTRKFGGTGLGLAISKSLISIMEGEIGVESTEGEGSNFYFTLPLQIDPERETPKNLQLHGIRAMVVDDLAKSRDTILKTFRFHGANAIGKACGETCIEELQRCCREEPTRPYQLTLIDWSMPGMDGLQLLRTIQSDPLIDPKPRIILMSKYNNDQAIRQTETRNTILLTKPIIPTAFLNAVLKALGRPTLRIRHEATSVSGRDVENIQGILGAHILVAEDNPVNQQVTRALLEHYGLKVKIAEDGRAAIEALAKTRFDLVLMDVQMPDIDGYEASRIIRQDATYDEIPIIALTANAMSGDREESLASGMDDYLPKPIEPDALYAMLLKWIQPGQAGHIFNDEYTSSAILLPEHLPGIDVEAGLKRMRGNQALFRDLLLRFRADYEHWSGRISMAILENNREEALHLAHALKGVSATIGAMDLSTAGASLEKHLKTDMEDLTEIHNRVTDQLYQVLDGLKSLDKPPESATSRPVSTLDQQTLQTLLSNMKPLLLNGDLQALQLVEQLHEMVRGTEMVSTALELKKHVDAFDFEKALNTLESHSPSTQ</sequence>
<evidence type="ECO:0000313" key="23">
    <source>
        <dbReference type="EMBL" id="RDH88573.1"/>
    </source>
</evidence>
<feature type="domain" description="Response regulatory" evidence="19">
    <location>
        <begin position="682"/>
        <end position="798"/>
    </location>
</feature>
<dbReference type="Gene3D" id="3.30.565.10">
    <property type="entry name" value="Histidine kinase-like ATPase, C-terminal domain"/>
    <property type="match status" value="1"/>
</dbReference>
<dbReference type="PANTHER" id="PTHR45339:SF1">
    <property type="entry name" value="HYBRID SIGNAL TRANSDUCTION HISTIDINE KINASE J"/>
    <property type="match status" value="1"/>
</dbReference>
<dbReference type="SMART" id="SM00387">
    <property type="entry name" value="HATPase_c"/>
    <property type="match status" value="1"/>
</dbReference>
<dbReference type="SMART" id="SM00086">
    <property type="entry name" value="PAC"/>
    <property type="match status" value="1"/>
</dbReference>
<dbReference type="CDD" id="cd00082">
    <property type="entry name" value="HisKA"/>
    <property type="match status" value="1"/>
</dbReference>
<evidence type="ECO:0000256" key="10">
    <source>
        <dbReference type="ARBA" id="ARBA00022840"/>
    </source>
</evidence>
<dbReference type="InterPro" id="IPR004358">
    <property type="entry name" value="Sig_transdc_His_kin-like_C"/>
</dbReference>
<dbReference type="Pfam" id="PF00512">
    <property type="entry name" value="HisKA"/>
    <property type="match status" value="1"/>
</dbReference>
<dbReference type="PROSITE" id="PS50109">
    <property type="entry name" value="HIS_KIN"/>
    <property type="match status" value="1"/>
</dbReference>
<evidence type="ECO:0000256" key="4">
    <source>
        <dbReference type="ARBA" id="ARBA00022475"/>
    </source>
</evidence>
<dbReference type="EMBL" id="QFXE01000001">
    <property type="protein sequence ID" value="RDH88573.1"/>
    <property type="molecule type" value="Genomic_DNA"/>
</dbReference>
<dbReference type="Pfam" id="PF01627">
    <property type="entry name" value="Hpt"/>
    <property type="match status" value="1"/>
</dbReference>
<evidence type="ECO:0000259" key="22">
    <source>
        <dbReference type="PROSITE" id="PS50894"/>
    </source>
</evidence>
<evidence type="ECO:0000256" key="2">
    <source>
        <dbReference type="ARBA" id="ARBA00004651"/>
    </source>
</evidence>
<reference evidence="23 24" key="1">
    <citation type="journal article" date="2018" name="ISME J.">
        <title>Endosymbiont genomes yield clues of tubeworm success.</title>
        <authorList>
            <person name="Li Y."/>
            <person name="Liles M.R."/>
            <person name="Halanych K.M."/>
        </authorList>
    </citation>
    <scope>NUCLEOTIDE SEQUENCE [LARGE SCALE GENOMIC DNA]</scope>
    <source>
        <strain evidence="23">A1462</strain>
    </source>
</reference>
<evidence type="ECO:0000256" key="11">
    <source>
        <dbReference type="ARBA" id="ARBA00022989"/>
    </source>
</evidence>
<evidence type="ECO:0000259" key="20">
    <source>
        <dbReference type="PROSITE" id="PS50112"/>
    </source>
</evidence>
<evidence type="ECO:0000256" key="14">
    <source>
        <dbReference type="ARBA" id="ARBA00023306"/>
    </source>
</evidence>
<dbReference type="CDD" id="cd16922">
    <property type="entry name" value="HATPase_EvgS-ArcB-TorS-like"/>
    <property type="match status" value="1"/>
</dbReference>
<keyword evidence="4" id="KW-1003">Cell membrane</keyword>
<dbReference type="CDD" id="cd17546">
    <property type="entry name" value="REC_hyHK_CKI1_RcsC-like"/>
    <property type="match status" value="1"/>
</dbReference>
<keyword evidence="13" id="KW-0472">Membrane</keyword>
<evidence type="ECO:0000256" key="6">
    <source>
        <dbReference type="ARBA" id="ARBA00022679"/>
    </source>
</evidence>
<dbReference type="SUPFAM" id="SSF55785">
    <property type="entry name" value="PYP-like sensor domain (PAS domain)"/>
    <property type="match status" value="1"/>
</dbReference>
<evidence type="ECO:0000256" key="15">
    <source>
        <dbReference type="PROSITE-ProRule" id="PRU00110"/>
    </source>
</evidence>
<comment type="caution">
    <text evidence="23">The sequence shown here is derived from an EMBL/GenBank/DDBJ whole genome shotgun (WGS) entry which is preliminary data.</text>
</comment>
<dbReference type="Pfam" id="PF13426">
    <property type="entry name" value="PAS_9"/>
    <property type="match status" value="1"/>
</dbReference>
<dbReference type="PANTHER" id="PTHR45339">
    <property type="entry name" value="HYBRID SIGNAL TRANSDUCTION HISTIDINE KINASE J"/>
    <property type="match status" value="1"/>
</dbReference>
<evidence type="ECO:0000256" key="3">
    <source>
        <dbReference type="ARBA" id="ARBA00012438"/>
    </source>
</evidence>
<accession>A0A370DVD2</accession>
<dbReference type="Pfam" id="PF00072">
    <property type="entry name" value="Response_reg"/>
    <property type="match status" value="2"/>
</dbReference>
<dbReference type="SUPFAM" id="SSF47384">
    <property type="entry name" value="Homodimeric domain of signal transducing histidine kinase"/>
    <property type="match status" value="1"/>
</dbReference>
<dbReference type="NCBIfam" id="TIGR00229">
    <property type="entry name" value="sensory_box"/>
    <property type="match status" value="1"/>
</dbReference>
<evidence type="ECO:0000256" key="8">
    <source>
        <dbReference type="ARBA" id="ARBA00022741"/>
    </source>
</evidence>
<dbReference type="InterPro" id="IPR001610">
    <property type="entry name" value="PAC"/>
</dbReference>
<keyword evidence="12" id="KW-0902">Two-component regulatory system</keyword>
<comment type="catalytic activity">
    <reaction evidence="1">
        <text>ATP + protein L-histidine = ADP + protein N-phospho-L-histidine.</text>
        <dbReference type="EC" id="2.7.13.3"/>
    </reaction>
</comment>
<evidence type="ECO:0000256" key="12">
    <source>
        <dbReference type="ARBA" id="ARBA00023012"/>
    </source>
</evidence>
<dbReference type="InterPro" id="IPR003594">
    <property type="entry name" value="HATPase_dom"/>
</dbReference>
<dbReference type="SMART" id="SM00448">
    <property type="entry name" value="REC"/>
    <property type="match status" value="2"/>
</dbReference>
<evidence type="ECO:0000256" key="13">
    <source>
        <dbReference type="ARBA" id="ARBA00023136"/>
    </source>
</evidence>
<feature type="modified residue" description="Phosphohistidine" evidence="15">
    <location>
        <position position="876"/>
    </location>
</feature>
<feature type="modified residue" description="4-aspartylphosphate" evidence="16">
    <location>
        <position position="586"/>
    </location>
</feature>
<dbReference type="Gene3D" id="1.10.287.130">
    <property type="match status" value="1"/>
</dbReference>
<dbReference type="Gene3D" id="3.40.50.2300">
    <property type="match status" value="2"/>
</dbReference>
<dbReference type="PROSITE" id="PS50113">
    <property type="entry name" value="PAC"/>
    <property type="match status" value="1"/>
</dbReference>
<dbReference type="GO" id="GO:0005524">
    <property type="term" value="F:ATP binding"/>
    <property type="evidence" value="ECO:0007669"/>
    <property type="project" value="UniProtKB-KW"/>
</dbReference>
<dbReference type="InterPro" id="IPR011006">
    <property type="entry name" value="CheY-like_superfamily"/>
</dbReference>
<dbReference type="InterPro" id="IPR005467">
    <property type="entry name" value="His_kinase_dom"/>
</dbReference>
<comment type="subcellular location">
    <subcellularLocation>
        <location evidence="2">Cell membrane</location>
        <topology evidence="2">Multi-pass membrane protein</topology>
    </subcellularLocation>
</comment>
<dbReference type="Gene3D" id="1.20.120.160">
    <property type="entry name" value="HPT domain"/>
    <property type="match status" value="1"/>
</dbReference>
<evidence type="ECO:0000259" key="21">
    <source>
        <dbReference type="PROSITE" id="PS50113"/>
    </source>
</evidence>
<evidence type="ECO:0000256" key="1">
    <source>
        <dbReference type="ARBA" id="ARBA00000085"/>
    </source>
</evidence>
<feature type="domain" description="PAS" evidence="20">
    <location>
        <begin position="165"/>
        <end position="195"/>
    </location>
</feature>
<keyword evidence="24" id="KW-1185">Reference proteome</keyword>
<dbReference type="SUPFAM" id="SSF47226">
    <property type="entry name" value="Histidine-containing phosphotransfer domain, HPT domain"/>
    <property type="match status" value="1"/>
</dbReference>
<feature type="domain" description="Histidine kinase" evidence="18">
    <location>
        <begin position="293"/>
        <end position="514"/>
    </location>
</feature>
<dbReference type="GO" id="GO:0005886">
    <property type="term" value="C:plasma membrane"/>
    <property type="evidence" value="ECO:0007669"/>
    <property type="project" value="UniProtKB-SubCell"/>
</dbReference>
<evidence type="ECO:0000256" key="5">
    <source>
        <dbReference type="ARBA" id="ARBA00022553"/>
    </source>
</evidence>
<keyword evidence="7" id="KW-0812">Transmembrane</keyword>
<feature type="modified residue" description="4-aspartylphosphate" evidence="16">
    <location>
        <position position="731"/>
    </location>
</feature>
<organism evidence="23 24">
    <name type="scientific">endosymbiont of Escarpia spicata</name>
    <dbReference type="NCBI Taxonomy" id="2200908"/>
    <lineage>
        <taxon>Bacteria</taxon>
        <taxon>Pseudomonadati</taxon>
        <taxon>Pseudomonadota</taxon>
        <taxon>Gammaproteobacteria</taxon>
        <taxon>sulfur-oxidizing symbionts</taxon>
    </lineage>
</organism>
<dbReference type="EC" id="2.7.13.3" evidence="3"/>
<dbReference type="InterPro" id="IPR000014">
    <property type="entry name" value="PAS"/>
</dbReference>
<dbReference type="PROSITE" id="PS50110">
    <property type="entry name" value="RESPONSE_REGULATORY"/>
    <property type="match status" value="2"/>
</dbReference>
<keyword evidence="9" id="KW-0418">Kinase</keyword>
<evidence type="ECO:0000256" key="9">
    <source>
        <dbReference type="ARBA" id="ARBA00022777"/>
    </source>
</evidence>
<dbReference type="Gene3D" id="3.30.450.20">
    <property type="entry name" value="PAS domain"/>
    <property type="match status" value="1"/>
</dbReference>
<dbReference type="GO" id="GO:0000155">
    <property type="term" value="F:phosphorelay sensor kinase activity"/>
    <property type="evidence" value="ECO:0007669"/>
    <property type="project" value="InterPro"/>
</dbReference>
<dbReference type="AlphaFoldDB" id="A0A370DVD2"/>
<dbReference type="InterPro" id="IPR036641">
    <property type="entry name" value="HPT_dom_sf"/>
</dbReference>
<keyword evidence="6" id="KW-0808">Transferase</keyword>
<feature type="domain" description="Response regulatory" evidence="19">
    <location>
        <begin position="530"/>
        <end position="653"/>
    </location>
</feature>
<evidence type="ECO:0000313" key="24">
    <source>
        <dbReference type="Proteomes" id="UP000254771"/>
    </source>
</evidence>
<dbReference type="Pfam" id="PF02518">
    <property type="entry name" value="HATPase_c"/>
    <property type="match status" value="1"/>
</dbReference>
<keyword evidence="14" id="KW-0131">Cell cycle</keyword>
<evidence type="ECO:0000256" key="16">
    <source>
        <dbReference type="PROSITE-ProRule" id="PRU00169"/>
    </source>
</evidence>
<keyword evidence="10" id="KW-0067">ATP-binding</keyword>
<dbReference type="InterPro" id="IPR000700">
    <property type="entry name" value="PAS-assoc_C"/>
</dbReference>
<evidence type="ECO:0000256" key="17">
    <source>
        <dbReference type="SAM" id="Coils"/>
    </source>
</evidence>
<evidence type="ECO:0000259" key="18">
    <source>
        <dbReference type="PROSITE" id="PS50109"/>
    </source>
</evidence>
<dbReference type="FunFam" id="3.30.565.10:FF:000010">
    <property type="entry name" value="Sensor histidine kinase RcsC"/>
    <property type="match status" value="1"/>
</dbReference>
<proteinExistence type="predicted"/>
<keyword evidence="5 16" id="KW-0597">Phosphoprotein</keyword>
<dbReference type="SUPFAM" id="SSF52172">
    <property type="entry name" value="CheY-like"/>
    <property type="match status" value="2"/>
</dbReference>
<dbReference type="InterPro" id="IPR036097">
    <property type="entry name" value="HisK_dim/P_sf"/>
</dbReference>
<dbReference type="Proteomes" id="UP000254771">
    <property type="component" value="Unassembled WGS sequence"/>
</dbReference>
<feature type="coiled-coil region" evidence="17">
    <location>
        <begin position="124"/>
        <end position="162"/>
    </location>
</feature>
<dbReference type="InterPro" id="IPR035965">
    <property type="entry name" value="PAS-like_dom_sf"/>
</dbReference>
<gene>
    <name evidence="23" type="ORF">DIZ78_01175</name>
</gene>
<feature type="domain" description="PAC" evidence="21">
    <location>
        <begin position="223"/>
        <end position="275"/>
    </location>
</feature>
<dbReference type="InterPro" id="IPR001789">
    <property type="entry name" value="Sig_transdc_resp-reg_receiver"/>
</dbReference>